<protein>
    <recommendedName>
        <fullName evidence="3">STAS/SEC14 domain-containing protein</fullName>
    </recommendedName>
</protein>
<reference evidence="1 2" key="1">
    <citation type="submission" date="2022-01" db="EMBL/GenBank/DDBJ databases">
        <title>Paraglaciecola sp. G1-23.</title>
        <authorList>
            <person name="Jin M.S."/>
            <person name="Han D.M."/>
            <person name="Kim H.M."/>
            <person name="Jeon C.O."/>
        </authorList>
    </citation>
    <scope>NUCLEOTIDE SEQUENCE [LARGE SCALE GENOMIC DNA]</scope>
    <source>
        <strain evidence="1 2">G1-23</strain>
    </source>
</reference>
<evidence type="ECO:0000313" key="1">
    <source>
        <dbReference type="EMBL" id="MCF2949508.1"/>
    </source>
</evidence>
<name>A0ABS9DBX8_9ALTE</name>
<gene>
    <name evidence="1" type="ORF">L0668_15415</name>
</gene>
<sequence>MAYKIEFIESSDLVRVEFSGDATLDDRISVIHKICLDFCNATIAKTKILIDVRLITKLMTENEQKIVGTYVASREELKKAKVAIIATPEQLIHQTAIDTSAQLGHRIQLFSTENQALIWLNS</sequence>
<proteinExistence type="predicted"/>
<dbReference type="EMBL" id="JAKGAS010000008">
    <property type="protein sequence ID" value="MCF2949508.1"/>
    <property type="molecule type" value="Genomic_DNA"/>
</dbReference>
<dbReference type="Proteomes" id="UP001521137">
    <property type="component" value="Unassembled WGS sequence"/>
</dbReference>
<evidence type="ECO:0000313" key="2">
    <source>
        <dbReference type="Proteomes" id="UP001521137"/>
    </source>
</evidence>
<keyword evidence="2" id="KW-1185">Reference proteome</keyword>
<organism evidence="1 2">
    <name type="scientific">Paraglaciecola algarum</name>
    <dbReference type="NCBI Taxonomy" id="3050085"/>
    <lineage>
        <taxon>Bacteria</taxon>
        <taxon>Pseudomonadati</taxon>
        <taxon>Pseudomonadota</taxon>
        <taxon>Gammaproteobacteria</taxon>
        <taxon>Alteromonadales</taxon>
        <taxon>Alteromonadaceae</taxon>
        <taxon>Paraglaciecola</taxon>
    </lineage>
</organism>
<accession>A0ABS9DBX8</accession>
<evidence type="ECO:0008006" key="3">
    <source>
        <dbReference type="Google" id="ProtNLM"/>
    </source>
</evidence>
<dbReference type="RefSeq" id="WP_235313606.1">
    <property type="nucleotide sequence ID" value="NZ_JAKGAS010000008.1"/>
</dbReference>
<comment type="caution">
    <text evidence="1">The sequence shown here is derived from an EMBL/GenBank/DDBJ whole genome shotgun (WGS) entry which is preliminary data.</text>
</comment>